<evidence type="ECO:0000256" key="11">
    <source>
        <dbReference type="ARBA" id="ARBA00023180"/>
    </source>
</evidence>
<keyword evidence="11" id="KW-0325">Glycoprotein</keyword>
<evidence type="ECO:0000256" key="1">
    <source>
        <dbReference type="ARBA" id="ARBA00004251"/>
    </source>
</evidence>
<dbReference type="PaxDb" id="3880-AET00177"/>
<comment type="subcellular location">
    <subcellularLocation>
        <location evidence="1">Cell membrane</location>
        <topology evidence="1">Single-pass type I membrane protein</topology>
    </subcellularLocation>
</comment>
<keyword evidence="7" id="KW-0677">Repeat</keyword>
<keyword evidence="8 12" id="KW-1133">Transmembrane helix</keyword>
<gene>
    <name evidence="13" type="ordered locus">MTR_5g089160</name>
</gene>
<dbReference type="Gene3D" id="3.80.10.10">
    <property type="entry name" value="Ribonuclease Inhibitor"/>
    <property type="match status" value="3"/>
</dbReference>
<dbReference type="InterPro" id="IPR001611">
    <property type="entry name" value="Leu-rich_rpt"/>
</dbReference>
<evidence type="ECO:0000256" key="12">
    <source>
        <dbReference type="SAM" id="Phobius"/>
    </source>
</evidence>
<proteinExistence type="inferred from homology"/>
<evidence type="ECO:0000313" key="14">
    <source>
        <dbReference type="EnsemblPlants" id="AET00177"/>
    </source>
</evidence>
<keyword evidence="5 12" id="KW-0812">Transmembrane</keyword>
<evidence type="ECO:0000256" key="10">
    <source>
        <dbReference type="ARBA" id="ARBA00023170"/>
    </source>
</evidence>
<evidence type="ECO:0000256" key="8">
    <source>
        <dbReference type="ARBA" id="ARBA00022989"/>
    </source>
</evidence>
<keyword evidence="6" id="KW-0732">Signal</keyword>
<keyword evidence="10 13" id="KW-0675">Receptor</keyword>
<dbReference type="EnsemblPlants" id="AET00177">
    <property type="protein sequence ID" value="AET00177"/>
    <property type="gene ID" value="MTR_5g089160"/>
</dbReference>
<dbReference type="eggNOG" id="KOG0619">
    <property type="taxonomic scope" value="Eukaryota"/>
</dbReference>
<dbReference type="STRING" id="3880.G7KCV6"/>
<evidence type="ECO:0000256" key="5">
    <source>
        <dbReference type="ARBA" id="ARBA00022692"/>
    </source>
</evidence>
<accession>G7KCV6</accession>
<evidence type="ECO:0000313" key="13">
    <source>
        <dbReference type="EMBL" id="AET00177.1"/>
    </source>
</evidence>
<evidence type="ECO:0000313" key="15">
    <source>
        <dbReference type="Proteomes" id="UP000002051"/>
    </source>
</evidence>
<keyword evidence="15" id="KW-1185">Reference proteome</keyword>
<sequence length="749" mass="84204">MYSLKLDSNNLNEDISTILLKLAGCARYSLQDLSLYHDQITGTLPNLSIFPSLITIDISNNMLRGKVPDGIPKSLESLIIKSNSLEGGIPKSFGSLCSLRSLDLSSNKLSEDLPVMLHNLSVGCAKNSLKELYLASNQIIGTVPDMSGFSSLENMFLYENLLNGTILKNSTFPYRLANLYLDSNDLDGVITDSHFGNMSMLKYLSLSSNSLALKFSENWVPPFQLSTIYLRSCTLGPTGISDVVPVWFWNQATNIRFTNISYNNLTGSIPNMLIRFSRGCQVIMDSNQFEGSIPPFFRSATLLRLSNNKFSETHLFLCANTVVDRLLILDLSKNQLSRKLPDYWNHLKALEFLDLSDNNLSGEVPFSMGSLLKIKVLILRNNSLTGKLPFSLKNCTELTMLDLGDNRFSGPIPYWLGQQLQMLICDITNIQLVDLSENNPSGRIFKCLKNFSVMSQNVSPNRTIVFVFVYYKGTLVYEGYDFFLILRSIDLSNNQLIGNIPEEIGNLIELVSLNLSNNNLNGEITSKIGRLTSLEFLDLSRNHFSGLIPPSLAKIDCLSLLNLLDNNRSGRIPIGTQLQSFNASNYEGNVDLCEKPLDKKCLGDKKPIYLSVASGFITGFWGLWGIIVICFYNNPYFGGIYETHTPWITGDSVLDTYRVRHNTNTYNYIELCHFFKLLSVSTCPCLCFRGKNVCMSERKICLRLKYCFDRKGMRDIFQGWAVGYIMLACPLQVESWAMGFGRRLRSPGH</sequence>
<dbReference type="AlphaFoldDB" id="G7KCV6"/>
<keyword evidence="9 12" id="KW-0472">Membrane</keyword>
<dbReference type="Pfam" id="PF00560">
    <property type="entry name" value="LRR_1"/>
    <property type="match status" value="8"/>
</dbReference>
<evidence type="ECO:0000256" key="6">
    <source>
        <dbReference type="ARBA" id="ARBA00022729"/>
    </source>
</evidence>
<dbReference type="FunFam" id="3.80.10.10:FF:000356">
    <property type="entry name" value="LRR receptor-like serine/threonine-protein kinase"/>
    <property type="match status" value="1"/>
</dbReference>
<protein>
    <submittedName>
        <fullName evidence="13">Receptor-like protein</fullName>
    </submittedName>
</protein>
<dbReference type="InterPro" id="IPR003591">
    <property type="entry name" value="Leu-rich_rpt_typical-subtyp"/>
</dbReference>
<reference evidence="13 15" key="1">
    <citation type="journal article" date="2011" name="Nature">
        <title>The Medicago genome provides insight into the evolution of rhizobial symbioses.</title>
        <authorList>
            <person name="Young N.D."/>
            <person name="Debelle F."/>
            <person name="Oldroyd G.E."/>
            <person name="Geurts R."/>
            <person name="Cannon S.B."/>
            <person name="Udvardi M.K."/>
            <person name="Benedito V.A."/>
            <person name="Mayer K.F."/>
            <person name="Gouzy J."/>
            <person name="Schoof H."/>
            <person name="Van de Peer Y."/>
            <person name="Proost S."/>
            <person name="Cook D.R."/>
            <person name="Meyers B.C."/>
            <person name="Spannagl M."/>
            <person name="Cheung F."/>
            <person name="De Mita S."/>
            <person name="Krishnakumar V."/>
            <person name="Gundlach H."/>
            <person name="Zhou S."/>
            <person name="Mudge J."/>
            <person name="Bharti A.K."/>
            <person name="Murray J.D."/>
            <person name="Naoumkina M.A."/>
            <person name="Rosen B."/>
            <person name="Silverstein K.A."/>
            <person name="Tang H."/>
            <person name="Rombauts S."/>
            <person name="Zhao P.X."/>
            <person name="Zhou P."/>
            <person name="Barbe V."/>
            <person name="Bardou P."/>
            <person name="Bechner M."/>
            <person name="Bellec A."/>
            <person name="Berger A."/>
            <person name="Berges H."/>
            <person name="Bidwell S."/>
            <person name="Bisseling T."/>
            <person name="Choisne N."/>
            <person name="Couloux A."/>
            <person name="Denny R."/>
            <person name="Deshpande S."/>
            <person name="Dai X."/>
            <person name="Doyle J.J."/>
            <person name="Dudez A.M."/>
            <person name="Farmer A.D."/>
            <person name="Fouteau S."/>
            <person name="Franken C."/>
            <person name="Gibelin C."/>
            <person name="Gish J."/>
            <person name="Goldstein S."/>
            <person name="Gonzalez A.J."/>
            <person name="Green P.J."/>
            <person name="Hallab A."/>
            <person name="Hartog M."/>
            <person name="Hua A."/>
            <person name="Humphray S.J."/>
            <person name="Jeong D.H."/>
            <person name="Jing Y."/>
            <person name="Jocker A."/>
            <person name="Kenton S.M."/>
            <person name="Kim D.J."/>
            <person name="Klee K."/>
            <person name="Lai H."/>
            <person name="Lang C."/>
            <person name="Lin S."/>
            <person name="Macmil S.L."/>
            <person name="Magdelenat G."/>
            <person name="Matthews L."/>
            <person name="McCorrison J."/>
            <person name="Monaghan E.L."/>
            <person name="Mun J.H."/>
            <person name="Najar F.Z."/>
            <person name="Nicholson C."/>
            <person name="Noirot C."/>
            <person name="O'Bleness M."/>
            <person name="Paule C.R."/>
            <person name="Poulain J."/>
            <person name="Prion F."/>
            <person name="Qin B."/>
            <person name="Qu C."/>
            <person name="Retzel E.F."/>
            <person name="Riddle C."/>
            <person name="Sallet E."/>
            <person name="Samain S."/>
            <person name="Samson N."/>
            <person name="Sanders I."/>
            <person name="Saurat O."/>
            <person name="Scarpelli C."/>
            <person name="Schiex T."/>
            <person name="Segurens B."/>
            <person name="Severin A.J."/>
            <person name="Sherrier D.J."/>
            <person name="Shi R."/>
            <person name="Sims S."/>
            <person name="Singer S.R."/>
            <person name="Sinharoy S."/>
            <person name="Sterck L."/>
            <person name="Viollet A."/>
            <person name="Wang B.B."/>
            <person name="Wang K."/>
            <person name="Wang M."/>
            <person name="Wang X."/>
            <person name="Warfsmann J."/>
            <person name="Weissenbach J."/>
            <person name="White D.D."/>
            <person name="White J.D."/>
            <person name="Wiley G.B."/>
            <person name="Wincker P."/>
            <person name="Xing Y."/>
            <person name="Yang L."/>
            <person name="Yao Z."/>
            <person name="Ying F."/>
            <person name="Zhai J."/>
            <person name="Zhou L."/>
            <person name="Zuber A."/>
            <person name="Denarie J."/>
            <person name="Dixon R.A."/>
            <person name="May G.D."/>
            <person name="Schwartz D.C."/>
            <person name="Rogers J."/>
            <person name="Quetier F."/>
            <person name="Town C.D."/>
            <person name="Roe B.A."/>
        </authorList>
    </citation>
    <scope>NUCLEOTIDE SEQUENCE [LARGE SCALE GENOMIC DNA]</scope>
    <source>
        <strain evidence="13">A17</strain>
        <strain evidence="14 15">cv. Jemalong A17</strain>
    </source>
</reference>
<keyword evidence="4" id="KW-0433">Leucine-rich repeat</keyword>
<reference evidence="14" key="3">
    <citation type="submission" date="2015-04" db="UniProtKB">
        <authorList>
            <consortium name="EnsemblPlants"/>
        </authorList>
    </citation>
    <scope>IDENTIFICATION</scope>
    <source>
        <strain evidence="14">cv. Jemalong A17</strain>
    </source>
</reference>
<dbReference type="Proteomes" id="UP000002051">
    <property type="component" value="Chromosome 5"/>
</dbReference>
<dbReference type="InterPro" id="IPR032675">
    <property type="entry name" value="LRR_dom_sf"/>
</dbReference>
<dbReference type="EMBL" id="CM001221">
    <property type="protein sequence ID" value="AET00177.1"/>
    <property type="molecule type" value="Genomic_DNA"/>
</dbReference>
<dbReference type="PANTHER" id="PTHR48063:SF98">
    <property type="entry name" value="LRR RECEPTOR-LIKE SERINE_THREONINE-PROTEIN KINASE FLS2"/>
    <property type="match status" value="1"/>
</dbReference>
<dbReference type="PRINTS" id="PR00019">
    <property type="entry name" value="LEURICHRPT"/>
</dbReference>
<feature type="transmembrane region" description="Helical" evidence="12">
    <location>
        <begin position="608"/>
        <end position="632"/>
    </location>
</feature>
<reference evidence="13 15" key="2">
    <citation type="journal article" date="2014" name="BMC Genomics">
        <title>An improved genome release (version Mt4.0) for the model legume Medicago truncatula.</title>
        <authorList>
            <person name="Tang H."/>
            <person name="Krishnakumar V."/>
            <person name="Bidwell S."/>
            <person name="Rosen B."/>
            <person name="Chan A."/>
            <person name="Zhou S."/>
            <person name="Gentzbittel L."/>
            <person name="Childs K.L."/>
            <person name="Yandell M."/>
            <person name="Gundlach H."/>
            <person name="Mayer K.F."/>
            <person name="Schwartz D.C."/>
            <person name="Town C.D."/>
        </authorList>
    </citation>
    <scope>GENOME REANNOTATION</scope>
    <source>
        <strain evidence="14 15">cv. Jemalong A17</strain>
    </source>
</reference>
<dbReference type="HOGENOM" id="CLU_000288_18_3_1"/>
<evidence type="ECO:0000256" key="7">
    <source>
        <dbReference type="ARBA" id="ARBA00022737"/>
    </source>
</evidence>
<dbReference type="GO" id="GO:0005886">
    <property type="term" value="C:plasma membrane"/>
    <property type="evidence" value="ECO:0007669"/>
    <property type="project" value="UniProtKB-SubCell"/>
</dbReference>
<comment type="similarity">
    <text evidence="2">Belongs to the RLP family.</text>
</comment>
<dbReference type="OMA" id="THTPWIT"/>
<keyword evidence="3" id="KW-1003">Cell membrane</keyword>
<dbReference type="FunFam" id="3.80.10.10:FF:000111">
    <property type="entry name" value="LRR receptor-like serine/threonine-protein kinase ERECTA"/>
    <property type="match status" value="1"/>
</dbReference>
<organism evidence="13 15">
    <name type="scientific">Medicago truncatula</name>
    <name type="common">Barrel medic</name>
    <name type="synonym">Medicago tribuloides</name>
    <dbReference type="NCBI Taxonomy" id="3880"/>
    <lineage>
        <taxon>Eukaryota</taxon>
        <taxon>Viridiplantae</taxon>
        <taxon>Streptophyta</taxon>
        <taxon>Embryophyta</taxon>
        <taxon>Tracheophyta</taxon>
        <taxon>Spermatophyta</taxon>
        <taxon>Magnoliopsida</taxon>
        <taxon>eudicotyledons</taxon>
        <taxon>Gunneridae</taxon>
        <taxon>Pentapetalae</taxon>
        <taxon>rosids</taxon>
        <taxon>fabids</taxon>
        <taxon>Fabales</taxon>
        <taxon>Fabaceae</taxon>
        <taxon>Papilionoideae</taxon>
        <taxon>50 kb inversion clade</taxon>
        <taxon>NPAAA clade</taxon>
        <taxon>Hologalegina</taxon>
        <taxon>IRL clade</taxon>
        <taxon>Trifolieae</taxon>
        <taxon>Medicago</taxon>
    </lineage>
</organism>
<evidence type="ECO:0000256" key="4">
    <source>
        <dbReference type="ARBA" id="ARBA00022614"/>
    </source>
</evidence>
<evidence type="ECO:0000256" key="2">
    <source>
        <dbReference type="ARBA" id="ARBA00009592"/>
    </source>
</evidence>
<evidence type="ECO:0000256" key="3">
    <source>
        <dbReference type="ARBA" id="ARBA00022475"/>
    </source>
</evidence>
<name>G7KCV6_MEDTR</name>
<dbReference type="InterPro" id="IPR046956">
    <property type="entry name" value="RLP23-like"/>
</dbReference>
<evidence type="ECO:0000256" key="9">
    <source>
        <dbReference type="ARBA" id="ARBA00023136"/>
    </source>
</evidence>
<dbReference type="SMART" id="SM00369">
    <property type="entry name" value="LRR_TYP"/>
    <property type="match status" value="5"/>
</dbReference>
<dbReference type="PANTHER" id="PTHR48063">
    <property type="entry name" value="LRR RECEPTOR-LIKE KINASE"/>
    <property type="match status" value="1"/>
</dbReference>
<dbReference type="SUPFAM" id="SSF52058">
    <property type="entry name" value="L domain-like"/>
    <property type="match status" value="2"/>
</dbReference>